<gene>
    <name evidence="2" type="ORF">CEW89_06255</name>
</gene>
<dbReference type="InterPro" id="IPR021529">
    <property type="entry name" value="DUF2798"/>
</dbReference>
<feature type="transmembrane region" description="Helical" evidence="1">
    <location>
        <begin position="53"/>
        <end position="77"/>
    </location>
</feature>
<keyword evidence="1" id="KW-0812">Transmembrane</keyword>
<dbReference type="EMBL" id="CP022196">
    <property type="protein sequence ID" value="ATG49719.1"/>
    <property type="molecule type" value="Genomic_DNA"/>
</dbReference>
<dbReference type="AlphaFoldDB" id="A0A291GH72"/>
<keyword evidence="3" id="KW-1185">Reference proteome</keyword>
<proteinExistence type="predicted"/>
<feature type="transmembrane region" description="Helical" evidence="1">
    <location>
        <begin position="12"/>
        <end position="33"/>
    </location>
</feature>
<evidence type="ECO:0000313" key="2">
    <source>
        <dbReference type="EMBL" id="ATG49719.1"/>
    </source>
</evidence>
<evidence type="ECO:0008006" key="4">
    <source>
        <dbReference type="Google" id="ProtNLM"/>
    </source>
</evidence>
<organism evidence="2 3">
    <name type="scientific">Celeribacter ethanolicus</name>
    <dbReference type="NCBI Taxonomy" id="1758178"/>
    <lineage>
        <taxon>Bacteria</taxon>
        <taxon>Pseudomonadati</taxon>
        <taxon>Pseudomonadota</taxon>
        <taxon>Alphaproteobacteria</taxon>
        <taxon>Rhodobacterales</taxon>
        <taxon>Roseobacteraceae</taxon>
        <taxon>Celeribacter</taxon>
    </lineage>
</organism>
<protein>
    <recommendedName>
        <fullName evidence="4">DUF2798 domain-containing protein</fullName>
    </recommendedName>
</protein>
<dbReference type="Proteomes" id="UP000217935">
    <property type="component" value="Chromosome"/>
</dbReference>
<dbReference type="PROSITE" id="PS51257">
    <property type="entry name" value="PROKAR_LIPOPROTEIN"/>
    <property type="match status" value="1"/>
</dbReference>
<dbReference type="Pfam" id="PF11391">
    <property type="entry name" value="DUF2798"/>
    <property type="match status" value="1"/>
</dbReference>
<name>A0A291GH72_9RHOB</name>
<evidence type="ECO:0000256" key="1">
    <source>
        <dbReference type="SAM" id="Phobius"/>
    </source>
</evidence>
<keyword evidence="1" id="KW-0472">Membrane</keyword>
<reference evidence="2 3" key="1">
    <citation type="submission" date="2017-06" db="EMBL/GenBank/DDBJ databases">
        <title>Celeribacter sp. TSPH2 complete genome sequence.</title>
        <authorList>
            <person name="Woo J.-H."/>
            <person name="Kim H.-S."/>
        </authorList>
    </citation>
    <scope>NUCLEOTIDE SEQUENCE [LARGE SCALE GENOMIC DNA]</scope>
    <source>
        <strain evidence="2 3">TSPH2</strain>
    </source>
</reference>
<evidence type="ECO:0000313" key="3">
    <source>
        <dbReference type="Proteomes" id="UP000217935"/>
    </source>
</evidence>
<keyword evidence="1" id="KW-1133">Transmembrane helix</keyword>
<accession>A0A291GH72</accession>
<dbReference type="OrthoDB" id="7159403at2"/>
<sequence>MLDDRQRKKDKMTILVAQGFISCFMAFLMTLIMSELIPGLREGFRPGWVRDWLGHYITAWPIAFLLSMGVGPLAFFLSAQLVGRVYRS</sequence>
<dbReference type="KEGG" id="ceh:CEW89_06255"/>